<name>A0A317L3D6_9BACI</name>
<dbReference type="AlphaFoldDB" id="A0A317L3D6"/>
<comment type="caution">
    <text evidence="3">The sequence shown here is derived from an EMBL/GenBank/DDBJ whole genome shotgun (WGS) entry which is preliminary data.</text>
</comment>
<organism evidence="3 4">
    <name type="scientific">Gracilibacillus dipsosauri</name>
    <dbReference type="NCBI Taxonomy" id="178340"/>
    <lineage>
        <taxon>Bacteria</taxon>
        <taxon>Bacillati</taxon>
        <taxon>Bacillota</taxon>
        <taxon>Bacilli</taxon>
        <taxon>Bacillales</taxon>
        <taxon>Bacillaceae</taxon>
        <taxon>Gracilibacillus</taxon>
    </lineage>
</organism>
<evidence type="ECO:0000313" key="3">
    <source>
        <dbReference type="EMBL" id="PWU69744.1"/>
    </source>
</evidence>
<comment type="similarity">
    <text evidence="1">Belongs to the esterase D family.</text>
</comment>
<accession>A0A317L3D6</accession>
<proteinExistence type="inferred from homology"/>
<keyword evidence="2" id="KW-0378">Hydrolase</keyword>
<evidence type="ECO:0000313" key="4">
    <source>
        <dbReference type="Proteomes" id="UP000245624"/>
    </source>
</evidence>
<protein>
    <submittedName>
        <fullName evidence="3">Enterobactin esterase</fullName>
    </submittedName>
</protein>
<dbReference type="Gene3D" id="3.40.50.1820">
    <property type="entry name" value="alpha/beta hydrolase"/>
    <property type="match status" value="1"/>
</dbReference>
<reference evidence="3 4" key="1">
    <citation type="submission" date="2018-05" db="EMBL/GenBank/DDBJ databases">
        <title>Genomic analysis of Gracilibacillus dipsosauri DD1 reveals novel features of a salt-tolerant amylase.</title>
        <authorList>
            <person name="Deutch C.E."/>
            <person name="Yang S."/>
        </authorList>
    </citation>
    <scope>NUCLEOTIDE SEQUENCE [LARGE SCALE GENOMIC DNA]</scope>
    <source>
        <strain evidence="3 4">DD1</strain>
    </source>
</reference>
<evidence type="ECO:0000256" key="1">
    <source>
        <dbReference type="ARBA" id="ARBA00005622"/>
    </source>
</evidence>
<sequence>MKQVMLQDTEQFCLIATNRDQQTYQISVYVPKQIAPDEGFPVLYLLDGNAVFGTAVEAVRIQSQRTEKTNVQPAIVVGIGYEIADAFSSRRFYDYTMDPPEIDICSRWKKHPPPQHGGADHFLAFIEEDLKPFLFRRYNINQQRQTIFGHSLGGLFVLHTLFTKNHAFQNYIAGSPSIHWNKTRLSKEKKAFLKNDQQRSLSLLIAVGELEANHSTNMSENARQLAEELSKVPLLEVQFEELEEENHISVLPVLLNKAIKLGLKAK</sequence>
<dbReference type="GO" id="GO:0016788">
    <property type="term" value="F:hydrolase activity, acting on ester bonds"/>
    <property type="evidence" value="ECO:0007669"/>
    <property type="project" value="TreeGrafter"/>
</dbReference>
<keyword evidence="4" id="KW-1185">Reference proteome</keyword>
<dbReference type="RefSeq" id="WP_109983156.1">
    <property type="nucleotide sequence ID" value="NZ_QGTD01000004.1"/>
</dbReference>
<dbReference type="OrthoDB" id="9784036at2"/>
<dbReference type="InterPro" id="IPR029058">
    <property type="entry name" value="AB_hydrolase_fold"/>
</dbReference>
<dbReference type="Pfam" id="PF00756">
    <property type="entry name" value="Esterase"/>
    <property type="match status" value="1"/>
</dbReference>
<dbReference type="PANTHER" id="PTHR40841">
    <property type="entry name" value="SIDEROPHORE TRIACETYLFUSARININE C ESTERASE"/>
    <property type="match status" value="1"/>
</dbReference>
<dbReference type="SUPFAM" id="SSF53474">
    <property type="entry name" value="alpha/beta-Hydrolases"/>
    <property type="match status" value="1"/>
</dbReference>
<dbReference type="PANTHER" id="PTHR40841:SF2">
    <property type="entry name" value="SIDEROPHORE-DEGRADING ESTERASE (EUROFUNG)"/>
    <property type="match status" value="1"/>
</dbReference>
<dbReference type="InterPro" id="IPR052558">
    <property type="entry name" value="Siderophore_Hydrolase_D"/>
</dbReference>
<dbReference type="EMBL" id="QGTD01000004">
    <property type="protein sequence ID" value="PWU69744.1"/>
    <property type="molecule type" value="Genomic_DNA"/>
</dbReference>
<dbReference type="InterPro" id="IPR000801">
    <property type="entry name" value="Esterase-like"/>
</dbReference>
<evidence type="ECO:0000256" key="2">
    <source>
        <dbReference type="ARBA" id="ARBA00022801"/>
    </source>
</evidence>
<dbReference type="Proteomes" id="UP000245624">
    <property type="component" value="Unassembled WGS sequence"/>
</dbReference>
<gene>
    <name evidence="3" type="ORF">DLJ74_02105</name>
</gene>